<dbReference type="RefSeq" id="WP_121896926.1">
    <property type="nucleotide sequence ID" value="NZ_RCNT01000002.1"/>
</dbReference>
<dbReference type="GO" id="GO:0016787">
    <property type="term" value="F:hydrolase activity"/>
    <property type="evidence" value="ECO:0007669"/>
    <property type="project" value="TreeGrafter"/>
</dbReference>
<dbReference type="EMBL" id="RCNT01000002">
    <property type="protein sequence ID" value="RMA42989.1"/>
    <property type="molecule type" value="Genomic_DNA"/>
</dbReference>
<organism evidence="7 8">
    <name type="scientific">Rhodophyticola porphyridii</name>
    <dbReference type="NCBI Taxonomy" id="1852017"/>
    <lineage>
        <taxon>Bacteria</taxon>
        <taxon>Pseudomonadati</taxon>
        <taxon>Pseudomonadota</taxon>
        <taxon>Alphaproteobacteria</taxon>
        <taxon>Rhodobacterales</taxon>
        <taxon>Roseobacteraceae</taxon>
        <taxon>Rhodophyticola</taxon>
    </lineage>
</organism>
<evidence type="ECO:0000256" key="4">
    <source>
        <dbReference type="ARBA" id="ARBA00022989"/>
    </source>
</evidence>
<feature type="transmembrane region" description="Helical" evidence="6">
    <location>
        <begin position="133"/>
        <end position="150"/>
    </location>
</feature>
<feature type="transmembrane region" description="Helical" evidence="6">
    <location>
        <begin position="187"/>
        <end position="207"/>
    </location>
</feature>
<feature type="transmembrane region" description="Helical" evidence="6">
    <location>
        <begin position="73"/>
        <end position="94"/>
    </location>
</feature>
<evidence type="ECO:0000256" key="6">
    <source>
        <dbReference type="SAM" id="Phobius"/>
    </source>
</evidence>
<feature type="transmembrane region" description="Helical" evidence="6">
    <location>
        <begin position="35"/>
        <end position="61"/>
    </location>
</feature>
<sequence length="209" mass="21165">MTVAAGLFGAALSLIYLWMAAGPPDRLRSAAKTGSVLALALAAALGGAPGVAVAGLGAAAMGDLALSRPGERAFGIGVFWFSLAQILFVAGFGVDVSVALGVDTGRPWPLLILLALGGIVALGLGSGGILTRGLVGLYAPLLLGMGWMALASGVVWWMLGAALFILSDALIALSLFDRVPARVKRGLAYAVWATYWPAVACLTAGFLQV</sequence>
<keyword evidence="8" id="KW-1185">Reference proteome</keyword>
<feature type="transmembrane region" description="Helical" evidence="6">
    <location>
        <begin position="156"/>
        <end position="175"/>
    </location>
</feature>
<comment type="caution">
    <text evidence="7">The sequence shown here is derived from an EMBL/GenBank/DDBJ whole genome shotgun (WGS) entry which is preliminary data.</text>
</comment>
<keyword evidence="5 6" id="KW-0472">Membrane</keyword>
<dbReference type="AlphaFoldDB" id="A0A3L9Y2E6"/>
<dbReference type="Pfam" id="PF07947">
    <property type="entry name" value="YhhN"/>
    <property type="match status" value="1"/>
</dbReference>
<evidence type="ECO:0000313" key="8">
    <source>
        <dbReference type="Proteomes" id="UP000281343"/>
    </source>
</evidence>
<accession>A0A3L9Y2E6</accession>
<comment type="similarity">
    <text evidence="2">Belongs to the TMEM86 family.</text>
</comment>
<dbReference type="Proteomes" id="UP000281343">
    <property type="component" value="Unassembled WGS sequence"/>
</dbReference>
<dbReference type="InterPro" id="IPR012506">
    <property type="entry name" value="TMEM86B-like"/>
</dbReference>
<name>A0A3L9Y2E6_9RHOB</name>
<dbReference type="OrthoDB" id="345840at2"/>
<evidence type="ECO:0000256" key="3">
    <source>
        <dbReference type="ARBA" id="ARBA00022692"/>
    </source>
</evidence>
<evidence type="ECO:0000256" key="5">
    <source>
        <dbReference type="ARBA" id="ARBA00023136"/>
    </source>
</evidence>
<dbReference type="PANTHER" id="PTHR31885">
    <property type="entry name" value="GH04784P"/>
    <property type="match status" value="1"/>
</dbReference>
<reference evidence="7 8" key="1">
    <citation type="submission" date="2018-10" db="EMBL/GenBank/DDBJ databases">
        <authorList>
            <person name="Jung H.S."/>
            <person name="Jeon C.O."/>
        </authorList>
    </citation>
    <scope>NUCLEOTIDE SEQUENCE [LARGE SCALE GENOMIC DNA]</scope>
    <source>
        <strain evidence="7 8">MA-7-27</strain>
    </source>
</reference>
<keyword evidence="3 6" id="KW-0812">Transmembrane</keyword>
<dbReference type="PANTHER" id="PTHR31885:SF6">
    <property type="entry name" value="GH04784P"/>
    <property type="match status" value="1"/>
</dbReference>
<feature type="transmembrane region" description="Helical" evidence="6">
    <location>
        <begin position="106"/>
        <end position="126"/>
    </location>
</feature>
<protein>
    <submittedName>
        <fullName evidence="7">Lysoplasmalogenase</fullName>
    </submittedName>
</protein>
<evidence type="ECO:0000256" key="2">
    <source>
        <dbReference type="ARBA" id="ARBA00007375"/>
    </source>
</evidence>
<evidence type="ECO:0000313" key="7">
    <source>
        <dbReference type="EMBL" id="RMA42989.1"/>
    </source>
</evidence>
<proteinExistence type="inferred from homology"/>
<dbReference type="GO" id="GO:0016020">
    <property type="term" value="C:membrane"/>
    <property type="evidence" value="ECO:0007669"/>
    <property type="project" value="UniProtKB-SubCell"/>
</dbReference>
<gene>
    <name evidence="7" type="ORF">D9R08_04905</name>
</gene>
<comment type="subcellular location">
    <subcellularLocation>
        <location evidence="1">Membrane</location>
        <topology evidence="1">Multi-pass membrane protein</topology>
    </subcellularLocation>
</comment>
<keyword evidence="4 6" id="KW-1133">Transmembrane helix</keyword>
<evidence type="ECO:0000256" key="1">
    <source>
        <dbReference type="ARBA" id="ARBA00004141"/>
    </source>
</evidence>